<comment type="similarity">
    <text evidence="1">Belongs to the CCR4/nocturin family.</text>
</comment>
<evidence type="ECO:0000313" key="6">
    <source>
        <dbReference type="Proteomes" id="UP000762676"/>
    </source>
</evidence>
<dbReference type="GO" id="GO:0006139">
    <property type="term" value="P:nucleobase-containing compound metabolic process"/>
    <property type="evidence" value="ECO:0007669"/>
    <property type="project" value="UniProtKB-ARBA"/>
</dbReference>
<evidence type="ECO:0000256" key="3">
    <source>
        <dbReference type="ARBA" id="ARBA00023807"/>
    </source>
</evidence>
<proteinExistence type="inferred from homology"/>
<evidence type="ECO:0000313" key="5">
    <source>
        <dbReference type="EMBL" id="GFS12082.1"/>
    </source>
</evidence>
<evidence type="ECO:0000259" key="4">
    <source>
        <dbReference type="Pfam" id="PF03372"/>
    </source>
</evidence>
<dbReference type="Pfam" id="PF03372">
    <property type="entry name" value="Exo_endo_phos"/>
    <property type="match status" value="1"/>
</dbReference>
<dbReference type="GO" id="GO:0000175">
    <property type="term" value="F:3'-5'-RNA exonuclease activity"/>
    <property type="evidence" value="ECO:0007669"/>
    <property type="project" value="TreeGrafter"/>
</dbReference>
<dbReference type="InterPro" id="IPR005135">
    <property type="entry name" value="Endo/exonuclease/phosphatase"/>
</dbReference>
<feature type="domain" description="Endonuclease/exonuclease/phosphatase" evidence="4">
    <location>
        <begin position="54"/>
        <end position="327"/>
    </location>
</feature>
<keyword evidence="6" id="KW-1185">Reference proteome</keyword>
<gene>
    <name evidence="5" type="ORF">ElyMa_006687900</name>
</gene>
<dbReference type="SUPFAM" id="SSF56219">
    <property type="entry name" value="DNase I-like"/>
    <property type="match status" value="1"/>
</dbReference>
<dbReference type="InterPro" id="IPR036691">
    <property type="entry name" value="Endo/exonu/phosph_ase_sf"/>
</dbReference>
<name>A0AAV4IS48_9GAST</name>
<protein>
    <recommendedName>
        <fullName evidence="3">Nocturnin</fullName>
    </recommendedName>
</protein>
<dbReference type="PANTHER" id="PTHR12121">
    <property type="entry name" value="CARBON CATABOLITE REPRESSOR PROTEIN 4"/>
    <property type="match status" value="1"/>
</dbReference>
<dbReference type="Gene3D" id="3.60.10.10">
    <property type="entry name" value="Endonuclease/exonuclease/phosphatase"/>
    <property type="match status" value="1"/>
</dbReference>
<comment type="caution">
    <text evidence="5">The sequence shown here is derived from an EMBL/GenBank/DDBJ whole genome shotgun (WGS) entry which is preliminary data.</text>
</comment>
<dbReference type="EMBL" id="BMAT01013394">
    <property type="protein sequence ID" value="GFS12082.1"/>
    <property type="molecule type" value="Genomic_DNA"/>
</dbReference>
<dbReference type="InterPro" id="IPR050410">
    <property type="entry name" value="CCR4/nocturin_mRNA_transcr"/>
</dbReference>
<dbReference type="PANTHER" id="PTHR12121:SF45">
    <property type="entry name" value="NOCTURNIN"/>
    <property type="match status" value="1"/>
</dbReference>
<evidence type="ECO:0000256" key="1">
    <source>
        <dbReference type="ARBA" id="ARBA00010774"/>
    </source>
</evidence>
<evidence type="ECO:0000256" key="2">
    <source>
        <dbReference type="ARBA" id="ARBA00022801"/>
    </source>
</evidence>
<organism evidence="5 6">
    <name type="scientific">Elysia marginata</name>
    <dbReference type="NCBI Taxonomy" id="1093978"/>
    <lineage>
        <taxon>Eukaryota</taxon>
        <taxon>Metazoa</taxon>
        <taxon>Spiralia</taxon>
        <taxon>Lophotrochozoa</taxon>
        <taxon>Mollusca</taxon>
        <taxon>Gastropoda</taxon>
        <taxon>Heterobranchia</taxon>
        <taxon>Euthyneura</taxon>
        <taxon>Panpulmonata</taxon>
        <taxon>Sacoglossa</taxon>
        <taxon>Placobranchoidea</taxon>
        <taxon>Plakobranchidae</taxon>
        <taxon>Elysia</taxon>
    </lineage>
</organism>
<keyword evidence="2" id="KW-0378">Hydrolase</keyword>
<sequence length="338" mass="38073">MSSTSAWSRLLNKVRESSKTLNPAPLLVRGFTNIDQSPGDYQQPDFSDGNIRIMQWNLLAQGLCQTSDGFILCPTGALNWDFRQYHLLEELLTYQASIYCLQEVDHFDYIKSTLNQLGYDGIFHPKPDSPCLYQPDNYGPDGCAIFWSKAQLELVSHNNLVLRRLCGTESNQVAIICQFKVVSGPSAGKEFVCVTTHLKAKKHHAELRSQQGLYLEQTLREKARDLPLVVCGDFNADPDETVVEVMKKSQLNLLSAYTLLSSSGQEPPLTTCKVRGSKKGGQEESVHTIDYLFFSKDKFQCVRLLEMPLEEQLRPNFLPSYAYPSDHLSLAADLKLIV</sequence>
<reference evidence="5 6" key="1">
    <citation type="journal article" date="2021" name="Elife">
        <title>Chloroplast acquisition without the gene transfer in kleptoplastic sea slugs, Plakobranchus ocellatus.</title>
        <authorList>
            <person name="Maeda T."/>
            <person name="Takahashi S."/>
            <person name="Yoshida T."/>
            <person name="Shimamura S."/>
            <person name="Takaki Y."/>
            <person name="Nagai Y."/>
            <person name="Toyoda A."/>
            <person name="Suzuki Y."/>
            <person name="Arimoto A."/>
            <person name="Ishii H."/>
            <person name="Satoh N."/>
            <person name="Nishiyama T."/>
            <person name="Hasebe M."/>
            <person name="Maruyama T."/>
            <person name="Minagawa J."/>
            <person name="Obokata J."/>
            <person name="Shigenobu S."/>
        </authorList>
    </citation>
    <scope>NUCLEOTIDE SEQUENCE [LARGE SCALE GENOMIC DNA]</scope>
</reference>
<dbReference type="AlphaFoldDB" id="A0AAV4IS48"/>
<accession>A0AAV4IS48</accession>
<dbReference type="Proteomes" id="UP000762676">
    <property type="component" value="Unassembled WGS sequence"/>
</dbReference>